<proteinExistence type="predicted"/>
<organism evidence="1">
    <name type="scientific">Paenibacillus ihbetae</name>
    <dbReference type="NCBI Taxonomy" id="1870820"/>
    <lineage>
        <taxon>Bacteria</taxon>
        <taxon>Bacillati</taxon>
        <taxon>Bacillota</taxon>
        <taxon>Bacilli</taxon>
        <taxon>Bacillales</taxon>
        <taxon>Paenibacillaceae</taxon>
        <taxon>Paenibacillus</taxon>
    </lineage>
</organism>
<dbReference type="AlphaFoldDB" id="A0A1B2DXX2"/>
<dbReference type="KEGG" id="pib:BBD41_08115"/>
<evidence type="ECO:0000313" key="1">
    <source>
        <dbReference type="EMBL" id="ANY72549.1"/>
    </source>
</evidence>
<sequence>MREARLGIWGLGICAFMLLVSLPGTSEADEGMPLQNQINISYLFRILRSYAPDRQTTERQYGKPDIVRENREHPYEIRSMPDGSRLVTMYRSMGGLVEDEWRLRRLPDRREFDALAPGTTAEEVKLIDPYFTVLSGSDPDKGTSEHRLRDQGLATVAYAMVEGRWIVRSVSYTERDPSGFVSKLTPEDRAAFMEP</sequence>
<name>A0A1B2DXX2_9BACL</name>
<gene>
    <name evidence="1" type="ORF">BBD41_08115</name>
</gene>
<accession>A0A1B2DXX2</accession>
<dbReference type="EMBL" id="CP016809">
    <property type="protein sequence ID" value="ANY72549.1"/>
    <property type="molecule type" value="Genomic_DNA"/>
</dbReference>
<reference evidence="1" key="1">
    <citation type="submission" date="2016-08" db="EMBL/GenBank/DDBJ databases">
        <title>Complete Genome Seqeunce of Paenibacillus sp. nov. IHBB 9852 from high altitute lake of Indian trans-Himalayas.</title>
        <authorList>
            <person name="Kiran S."/>
            <person name="Swarnkar M.K."/>
            <person name="Rana A."/>
            <person name="Tewari R."/>
            <person name="Gulati A."/>
        </authorList>
    </citation>
    <scope>NUCLEOTIDE SEQUENCE [LARGE SCALE GENOMIC DNA]</scope>
    <source>
        <strain evidence="1">IHBB 9852</strain>
    </source>
</reference>
<protein>
    <submittedName>
        <fullName evidence="1">Uncharacterized protein</fullName>
    </submittedName>
</protein>